<dbReference type="GeneID" id="8859212"/>
<dbReference type="AlphaFoldDB" id="D2VAW2"/>
<feature type="compositionally biased region" description="Low complexity" evidence="2">
    <location>
        <begin position="42"/>
        <end position="52"/>
    </location>
</feature>
<feature type="region of interest" description="Disordered" evidence="2">
    <location>
        <begin position="1"/>
        <end position="110"/>
    </location>
</feature>
<dbReference type="EMBL" id="GG738860">
    <property type="protein sequence ID" value="EFC46019.1"/>
    <property type="molecule type" value="Genomic_DNA"/>
</dbReference>
<name>D2VAW2_NAEGR</name>
<dbReference type="KEGG" id="ngr:NAEGRDRAFT_65998"/>
<evidence type="ECO:0000313" key="5">
    <source>
        <dbReference type="Proteomes" id="UP000006671"/>
    </source>
</evidence>
<dbReference type="RefSeq" id="XP_002678763.1">
    <property type="nucleotide sequence ID" value="XM_002678717.1"/>
</dbReference>
<comment type="similarity">
    <text evidence="1">Belongs to the proteasome inhibitor PI31 family.</text>
</comment>
<accession>D2VAW2</accession>
<evidence type="ECO:0000259" key="3">
    <source>
        <dbReference type="Pfam" id="PF08577"/>
    </source>
</evidence>
<evidence type="ECO:0000256" key="2">
    <source>
        <dbReference type="SAM" id="MobiDB-lite"/>
    </source>
</evidence>
<proteinExistence type="inferred from homology"/>
<evidence type="ECO:0000256" key="1">
    <source>
        <dbReference type="ARBA" id="ARBA00006405"/>
    </source>
</evidence>
<sequence length="110" mass="11518">MNNNNRLVGEQDLNPLSGSFRPINSNGPTPMNGGIGGNQVGPNNPIFNPNIPYSAPPIRPQILPGSRFDPINPTIGPFGGGGNGGGNTSSSFGNINPSHHKPPQFEDEDF</sequence>
<feature type="compositionally biased region" description="Gly residues" evidence="2">
    <location>
        <begin position="77"/>
        <end position="87"/>
    </location>
</feature>
<organism evidence="5">
    <name type="scientific">Naegleria gruberi</name>
    <name type="common">Amoeba</name>
    <dbReference type="NCBI Taxonomy" id="5762"/>
    <lineage>
        <taxon>Eukaryota</taxon>
        <taxon>Discoba</taxon>
        <taxon>Heterolobosea</taxon>
        <taxon>Tetramitia</taxon>
        <taxon>Eutetramitia</taxon>
        <taxon>Vahlkampfiidae</taxon>
        <taxon>Naegleria</taxon>
    </lineage>
</organism>
<feature type="domain" description="PI31 proteasome regulator C-terminal" evidence="3">
    <location>
        <begin position="8"/>
        <end position="73"/>
    </location>
</feature>
<keyword evidence="5" id="KW-1185">Reference proteome</keyword>
<dbReference type="Pfam" id="PF08577">
    <property type="entry name" value="PI31_Prot_C"/>
    <property type="match status" value="1"/>
</dbReference>
<evidence type="ECO:0000313" key="4">
    <source>
        <dbReference type="EMBL" id="EFC46019.1"/>
    </source>
</evidence>
<reference evidence="4 5" key="1">
    <citation type="journal article" date="2010" name="Cell">
        <title>The genome of Naegleria gruberi illuminates early eukaryotic versatility.</title>
        <authorList>
            <person name="Fritz-Laylin L.K."/>
            <person name="Prochnik S.E."/>
            <person name="Ginger M.L."/>
            <person name="Dacks J.B."/>
            <person name="Carpenter M.L."/>
            <person name="Field M.C."/>
            <person name="Kuo A."/>
            <person name="Paredez A."/>
            <person name="Chapman J."/>
            <person name="Pham J."/>
            <person name="Shu S."/>
            <person name="Neupane R."/>
            <person name="Cipriano M."/>
            <person name="Mancuso J."/>
            <person name="Tu H."/>
            <person name="Salamov A."/>
            <person name="Lindquist E."/>
            <person name="Shapiro H."/>
            <person name="Lucas S."/>
            <person name="Grigoriev I.V."/>
            <person name="Cande W.Z."/>
            <person name="Fulton C."/>
            <person name="Rokhsar D.S."/>
            <person name="Dawson S.C."/>
        </authorList>
    </citation>
    <scope>NUCLEOTIDE SEQUENCE [LARGE SCALE GENOMIC DNA]</scope>
    <source>
        <strain evidence="4 5">NEG-M</strain>
    </source>
</reference>
<dbReference type="VEuPathDB" id="AmoebaDB:NAEGRDRAFT_65998"/>
<dbReference type="Proteomes" id="UP000006671">
    <property type="component" value="Unassembled WGS sequence"/>
</dbReference>
<feature type="compositionally biased region" description="Polar residues" evidence="2">
    <location>
        <begin position="14"/>
        <end position="29"/>
    </location>
</feature>
<dbReference type="InterPro" id="IPR013886">
    <property type="entry name" value="PI31_Prot_C"/>
</dbReference>
<dbReference type="InParanoid" id="D2VAW2"/>
<gene>
    <name evidence="4" type="ORF">NAEGRDRAFT_65998</name>
</gene>
<protein>
    <submittedName>
        <fullName evidence="4">Predicted protein</fullName>
    </submittedName>
</protein>